<dbReference type="Gramene" id="KCW57705">
    <property type="protein sequence ID" value="KCW57705"/>
    <property type="gene ID" value="EUGRSUZ_H00464"/>
</dbReference>
<dbReference type="Pfam" id="PF08774">
    <property type="entry name" value="VRR_NUC"/>
    <property type="match status" value="1"/>
</dbReference>
<keyword evidence="9 13" id="KW-0460">Magnesium</keyword>
<evidence type="ECO:0000256" key="12">
    <source>
        <dbReference type="PROSITE-ProRule" id="PRU01256"/>
    </source>
</evidence>
<dbReference type="GO" id="GO:0036297">
    <property type="term" value="P:interstrand cross-link repair"/>
    <property type="evidence" value="ECO:0000318"/>
    <property type="project" value="GO_Central"/>
</dbReference>
<dbReference type="Gene3D" id="3.30.160.60">
    <property type="entry name" value="Classic Zinc Finger"/>
    <property type="match status" value="1"/>
</dbReference>
<dbReference type="GO" id="GO:0007129">
    <property type="term" value="P:homologous chromosome pairing at meiosis"/>
    <property type="evidence" value="ECO:0007669"/>
    <property type="project" value="EnsemblPlants"/>
</dbReference>
<evidence type="ECO:0000256" key="3">
    <source>
        <dbReference type="ARBA" id="ARBA00022722"/>
    </source>
</evidence>
<dbReference type="CDD" id="cd22326">
    <property type="entry name" value="FAN1-like"/>
    <property type="match status" value="1"/>
</dbReference>
<evidence type="ECO:0000256" key="4">
    <source>
        <dbReference type="ARBA" id="ARBA00022723"/>
    </source>
</evidence>
<dbReference type="PROSITE" id="PS51908">
    <property type="entry name" value="ZF_UBZ4"/>
    <property type="match status" value="1"/>
</dbReference>
<evidence type="ECO:0000256" key="6">
    <source>
        <dbReference type="ARBA" id="ARBA00022771"/>
    </source>
</evidence>
<keyword evidence="4 13" id="KW-0479">Metal-binding</keyword>
<dbReference type="PANTHER" id="PTHR15749:SF4">
    <property type="entry name" value="FANCONI-ASSOCIATED NUCLEASE 1"/>
    <property type="match status" value="1"/>
</dbReference>
<dbReference type="GO" id="GO:0070336">
    <property type="term" value="F:flap-structured DNA binding"/>
    <property type="evidence" value="ECO:0000318"/>
    <property type="project" value="GO_Central"/>
</dbReference>
<evidence type="ECO:0000256" key="10">
    <source>
        <dbReference type="ARBA" id="ARBA00023204"/>
    </source>
</evidence>
<comment type="similarity">
    <text evidence="2 13">Belongs to the FAN1 family.</text>
</comment>
<accession>A0A059AW85</accession>
<evidence type="ECO:0000256" key="9">
    <source>
        <dbReference type="ARBA" id="ARBA00022842"/>
    </source>
</evidence>
<dbReference type="GO" id="GO:0004528">
    <property type="term" value="F:phosphodiesterase I activity"/>
    <property type="evidence" value="ECO:0007669"/>
    <property type="project" value="UniProtKB-EC"/>
</dbReference>
<dbReference type="GO" id="GO:0008270">
    <property type="term" value="F:zinc ion binding"/>
    <property type="evidence" value="ECO:0007669"/>
    <property type="project" value="UniProtKB-KW"/>
</dbReference>
<gene>
    <name evidence="15" type="ORF">EUGRSUZ_H00464</name>
</gene>
<feature type="domain" description="UBZ4-type" evidence="14">
    <location>
        <begin position="92"/>
        <end position="121"/>
    </location>
</feature>
<name>A0A059AW85_EUCGR</name>
<dbReference type="PANTHER" id="PTHR15749">
    <property type="entry name" value="FANCONI-ASSOCIATED NUCLEASE 1"/>
    <property type="match status" value="1"/>
</dbReference>
<keyword evidence="8" id="KW-0862">Zinc</keyword>
<comment type="catalytic activity">
    <reaction evidence="1 13">
        <text>Hydrolytically removes 5'-nucleotides successively from the 3'-hydroxy termini of 3'-hydroxy-terminated oligonucleotides.</text>
        <dbReference type="EC" id="3.1.4.1"/>
    </reaction>
</comment>
<dbReference type="KEGG" id="egr:104456308"/>
<evidence type="ECO:0000256" key="8">
    <source>
        <dbReference type="ARBA" id="ARBA00022833"/>
    </source>
</evidence>
<evidence type="ECO:0000259" key="14">
    <source>
        <dbReference type="PROSITE" id="PS51908"/>
    </source>
</evidence>
<keyword evidence="7 13" id="KW-0378">Hydrolase</keyword>
<dbReference type="Pfam" id="PF21170">
    <property type="entry name" value="FAN1_TPR"/>
    <property type="match status" value="1"/>
</dbReference>
<keyword evidence="6 12" id="KW-0863">Zinc-finger</keyword>
<comment type="cofactor">
    <cofactor evidence="13">
        <name>Mg(2+)</name>
        <dbReference type="ChEBI" id="CHEBI:18420"/>
    </cofactor>
    <cofactor evidence="13">
        <name>Mn(2+)</name>
        <dbReference type="ChEBI" id="CHEBI:29035"/>
    </cofactor>
</comment>
<dbReference type="InParanoid" id="A0A059AW85"/>
<organism evidence="15">
    <name type="scientific">Eucalyptus grandis</name>
    <name type="common">Flooded gum</name>
    <dbReference type="NCBI Taxonomy" id="71139"/>
    <lineage>
        <taxon>Eukaryota</taxon>
        <taxon>Viridiplantae</taxon>
        <taxon>Streptophyta</taxon>
        <taxon>Embryophyta</taxon>
        <taxon>Tracheophyta</taxon>
        <taxon>Spermatophyta</taxon>
        <taxon>Magnoliopsida</taxon>
        <taxon>eudicotyledons</taxon>
        <taxon>Gunneridae</taxon>
        <taxon>Pentapetalae</taxon>
        <taxon>rosids</taxon>
        <taxon>malvids</taxon>
        <taxon>Myrtales</taxon>
        <taxon>Myrtaceae</taxon>
        <taxon>Myrtoideae</taxon>
        <taxon>Eucalypteae</taxon>
        <taxon>Eucalyptus</taxon>
    </lineage>
</organism>
<dbReference type="Gene3D" id="3.40.1350.10">
    <property type="match status" value="1"/>
</dbReference>
<keyword evidence="10 12" id="KW-0234">DNA repair</keyword>
<dbReference type="EMBL" id="KK198760">
    <property type="protein sequence ID" value="KCW57705.1"/>
    <property type="molecule type" value="Genomic_DNA"/>
</dbReference>
<dbReference type="SMART" id="SM00734">
    <property type="entry name" value="ZnF_Rad18"/>
    <property type="match status" value="1"/>
</dbReference>
<dbReference type="GO" id="GO:0005634">
    <property type="term" value="C:nucleus"/>
    <property type="evidence" value="ECO:0000318"/>
    <property type="project" value="GO_Central"/>
</dbReference>
<dbReference type="SMART" id="SM00990">
    <property type="entry name" value="VRR_NUC"/>
    <property type="match status" value="1"/>
</dbReference>
<dbReference type="FunCoup" id="A0A059AW85">
    <property type="interactions" value="2419"/>
</dbReference>
<dbReference type="GO" id="GO:0017108">
    <property type="term" value="F:5'-flap endonuclease activity"/>
    <property type="evidence" value="ECO:0000318"/>
    <property type="project" value="GO_Central"/>
</dbReference>
<proteinExistence type="inferred from homology"/>
<dbReference type="OrthoDB" id="76364at2759"/>
<evidence type="ECO:0000256" key="2">
    <source>
        <dbReference type="ARBA" id="ARBA00005533"/>
    </source>
</evidence>
<dbReference type="InterPro" id="IPR049126">
    <property type="entry name" value="FAN1-like_TPR"/>
</dbReference>
<sequence length="980" mass="109533">MRRSPGAFPMLTGRESLVRLIGKRRRFLPNRHSLLSSASAFQSCLNLGTDEGGKIVSLEGREGLSFPAREVKDLGDGVENGQCASKTPASDWVTCPVCGKRVRGGDYGINLHLDTCLTRGTKRKVTQRTLLQLNFSPRLKVKVCPVESDLEQSTVDVVCNNPHEDLVNGGHECDRVENGDGFPENGDGLLLNGCARSLGSECQIARKVRSASLSPKKVATHCDISVDDEDIFGTVVDTFIVGRKFSDEKELKLGMAISLLREPENVKDPSAIKVLSADSGCCLGYLPRSLAQYVSPLIEKHCLSFEGSVTSLPNHNHDIVPIKICCHGMIPCGEGKHDDVDGIKCLWTSILQEVEAARKNPPSMTKYQQNFSLLIHEVLIRSSNLFTDDEKLFMESFTSLLDDSQRLFVRLYSRKGPWFRLSNISYPEISDALQAVNELYGKGYVVSFDCAEGLQTDEMMGILRVLTVSELREISCIPKKKGSQNSTKKDLIASALCSYRDGLCPVLPSMLLDKAGVCVKISSRAETVFWRAERIFFLNGEQDLSTFLLVDLGAVKYPTYNCTNSEQIFSSRSCLLDYEEAIEVAQLMDESLDQNDADQVLRCLRIADSRVDLPSENVSRSSISGSEAAFISCFTASWVYSKVILLGISYLEREHRYQDAINLLKRLLDCFISDGRRGYWTVRLSIDLEHLGFLDESLSVAEDGLLDPWVRAGSRIALQKRVLRLGKPPRRWKIPRSFEITKWKIKEVHVQGRPLNCEMGKKSRFYGEDGEQCGVEQLALQYYANEGGCWSGVHTESGIWLTIFGLLMWDVIFSDVPNVFRTKFQTAPLDLETDGFYLARKGLIESHLQNIHDGMAEEILITSWESHVGTACRGVNWDRHSLSELRAAVTCVGGPCLASLCRLLSQDYRSWSSGMPDLLLWRFHGEYRGEAKLVEVKGPNDRLSEQQRAWLFILMECGFNAEVCKVTPPLPLEPNTQNIS</sequence>
<dbReference type="EC" id="3.1.4.1" evidence="13"/>
<evidence type="ECO:0000256" key="1">
    <source>
        <dbReference type="ARBA" id="ARBA00000983"/>
    </source>
</evidence>
<evidence type="ECO:0000313" key="15">
    <source>
        <dbReference type="EMBL" id="KCW57705.1"/>
    </source>
</evidence>
<protein>
    <recommendedName>
        <fullName evidence="13">Fanconi-associated nuclease</fullName>
        <ecNumber evidence="13">3.1.4.1</ecNumber>
    </recommendedName>
</protein>
<dbReference type="InterPro" id="IPR011856">
    <property type="entry name" value="tRNA_endonuc-like_dom_sf"/>
</dbReference>
<keyword evidence="5 12" id="KW-0227">DNA damage</keyword>
<dbReference type="InterPro" id="IPR033315">
    <property type="entry name" value="Fan1-like"/>
</dbReference>
<comment type="subcellular location">
    <subcellularLocation>
        <location evidence="13">Nucleus</location>
    </subcellularLocation>
</comment>
<dbReference type="InterPro" id="IPR014905">
    <property type="entry name" value="HIRAN"/>
</dbReference>
<dbReference type="OMA" id="ITDVMAN"/>
<dbReference type="Pfam" id="PF21315">
    <property type="entry name" value="FAN1_HTH"/>
    <property type="match status" value="1"/>
</dbReference>
<evidence type="ECO:0000256" key="5">
    <source>
        <dbReference type="ARBA" id="ARBA00022763"/>
    </source>
</evidence>
<dbReference type="Gene3D" id="3.30.70.2330">
    <property type="match status" value="1"/>
</dbReference>
<dbReference type="SMART" id="SM00910">
    <property type="entry name" value="HIRAN"/>
    <property type="match status" value="1"/>
</dbReference>
<reference evidence="15" key="1">
    <citation type="submission" date="2013-07" db="EMBL/GenBank/DDBJ databases">
        <title>The genome of Eucalyptus grandis.</title>
        <authorList>
            <person name="Schmutz J."/>
            <person name="Hayes R."/>
            <person name="Myburg A."/>
            <person name="Tuskan G."/>
            <person name="Grattapaglia D."/>
            <person name="Rokhsar D.S."/>
        </authorList>
    </citation>
    <scope>NUCLEOTIDE SEQUENCE</scope>
    <source>
        <tissue evidence="15">Leaf extractions</tissue>
    </source>
</reference>
<keyword evidence="3 13" id="KW-0540">Nuclease</keyword>
<keyword evidence="13" id="KW-0539">Nucleus</keyword>
<evidence type="ECO:0000256" key="11">
    <source>
        <dbReference type="ARBA" id="ARBA00023211"/>
    </source>
</evidence>
<evidence type="ECO:0000256" key="13">
    <source>
        <dbReference type="RuleBase" id="RU365033"/>
    </source>
</evidence>
<comment type="function">
    <text evidence="13">Nuclease required for the repair of DNA interstrand cross-links (ICL). Acts as a 5'-3' exonuclease that anchors at a cut end of DNA and cleaves DNA successively at every third nucleotide, allowing to excise an ICL from one strand through flanking incisions.</text>
</comment>
<dbReference type="GO" id="GO:0008409">
    <property type="term" value="F:5'-3' exonuclease activity"/>
    <property type="evidence" value="ECO:0000318"/>
    <property type="project" value="GO_Central"/>
</dbReference>
<dbReference type="InterPro" id="IPR049132">
    <property type="entry name" value="FAN1-like_euk"/>
</dbReference>
<dbReference type="eggNOG" id="KOG2143">
    <property type="taxonomic scope" value="Eukaryota"/>
</dbReference>
<dbReference type="STRING" id="71139.A0A059AW85"/>
<dbReference type="InterPro" id="IPR006642">
    <property type="entry name" value="Rad18_UBZ4"/>
</dbReference>
<dbReference type="GO" id="GO:0016818">
    <property type="term" value="F:hydrolase activity, acting on acid anhydrides, in phosphorus-containing anhydrides"/>
    <property type="evidence" value="ECO:0007669"/>
    <property type="project" value="InterPro"/>
</dbReference>
<dbReference type="AlphaFoldDB" id="A0A059AW85"/>
<dbReference type="InterPro" id="IPR014883">
    <property type="entry name" value="VRR_NUC"/>
</dbReference>
<dbReference type="Pfam" id="PF08797">
    <property type="entry name" value="HIRAN"/>
    <property type="match status" value="1"/>
</dbReference>
<keyword evidence="11 13" id="KW-0464">Manganese</keyword>
<evidence type="ECO:0000256" key="7">
    <source>
        <dbReference type="ARBA" id="ARBA00022801"/>
    </source>
</evidence>
<dbReference type="InterPro" id="IPR049125">
    <property type="entry name" value="FAN1-like_WH"/>
</dbReference>